<gene>
    <name evidence="1" type="ORF">AVEN_71157_1</name>
</gene>
<dbReference type="Proteomes" id="UP000499080">
    <property type="component" value="Unassembled WGS sequence"/>
</dbReference>
<dbReference type="EMBL" id="BGPR01066028">
    <property type="protein sequence ID" value="GBO40714.1"/>
    <property type="molecule type" value="Genomic_DNA"/>
</dbReference>
<evidence type="ECO:0000313" key="1">
    <source>
        <dbReference type="EMBL" id="GBO40714.1"/>
    </source>
</evidence>
<proteinExistence type="predicted"/>
<dbReference type="AlphaFoldDB" id="A0A4Y2WVU2"/>
<accession>A0A4Y2WVU2</accession>
<evidence type="ECO:0000313" key="2">
    <source>
        <dbReference type="Proteomes" id="UP000499080"/>
    </source>
</evidence>
<sequence>MKSTTPELASPAPNFCITPQGGRLTYVRYTVHQNRTQRKQSIGQYLSVHKEPSSNPPTNRRLEEAAVVDWPKMMRFKA</sequence>
<keyword evidence="2" id="KW-1185">Reference proteome</keyword>
<organism evidence="1 2">
    <name type="scientific">Araneus ventricosus</name>
    <name type="common">Orbweaver spider</name>
    <name type="synonym">Epeira ventricosa</name>
    <dbReference type="NCBI Taxonomy" id="182803"/>
    <lineage>
        <taxon>Eukaryota</taxon>
        <taxon>Metazoa</taxon>
        <taxon>Ecdysozoa</taxon>
        <taxon>Arthropoda</taxon>
        <taxon>Chelicerata</taxon>
        <taxon>Arachnida</taxon>
        <taxon>Araneae</taxon>
        <taxon>Araneomorphae</taxon>
        <taxon>Entelegynae</taxon>
        <taxon>Araneoidea</taxon>
        <taxon>Araneidae</taxon>
        <taxon>Araneus</taxon>
    </lineage>
</organism>
<name>A0A4Y2WVU2_ARAVE</name>
<reference evidence="1 2" key="1">
    <citation type="journal article" date="2019" name="Sci. Rep.">
        <title>Orb-weaving spider Araneus ventricosus genome elucidates the spidroin gene catalogue.</title>
        <authorList>
            <person name="Kono N."/>
            <person name="Nakamura H."/>
            <person name="Ohtoshi R."/>
            <person name="Moran D.A.P."/>
            <person name="Shinohara A."/>
            <person name="Yoshida Y."/>
            <person name="Fujiwara M."/>
            <person name="Mori M."/>
            <person name="Tomita M."/>
            <person name="Arakawa K."/>
        </authorList>
    </citation>
    <scope>NUCLEOTIDE SEQUENCE [LARGE SCALE GENOMIC DNA]</scope>
</reference>
<comment type="caution">
    <text evidence="1">The sequence shown here is derived from an EMBL/GenBank/DDBJ whole genome shotgun (WGS) entry which is preliminary data.</text>
</comment>
<protein>
    <submittedName>
        <fullName evidence="1">Uncharacterized protein</fullName>
    </submittedName>
</protein>